<dbReference type="InterPro" id="IPR018309">
    <property type="entry name" value="Tscrpt_reg_PadR_C"/>
</dbReference>
<dbReference type="Gene3D" id="6.10.140.190">
    <property type="match status" value="1"/>
</dbReference>
<dbReference type="SUPFAM" id="SSF46785">
    <property type="entry name" value="Winged helix' DNA-binding domain"/>
    <property type="match status" value="1"/>
</dbReference>
<name>A0A853EJT8_9ACTO</name>
<evidence type="ECO:0000259" key="2">
    <source>
        <dbReference type="Pfam" id="PF10400"/>
    </source>
</evidence>
<dbReference type="InterPro" id="IPR036390">
    <property type="entry name" value="WH_DNA-bd_sf"/>
</dbReference>
<gene>
    <name evidence="3" type="ORF">HZZ05_04635</name>
</gene>
<organism evidence="3 4">
    <name type="scientific">Actinomyces bowdenii</name>
    <dbReference type="NCBI Taxonomy" id="131109"/>
    <lineage>
        <taxon>Bacteria</taxon>
        <taxon>Bacillati</taxon>
        <taxon>Actinomycetota</taxon>
        <taxon>Actinomycetes</taxon>
        <taxon>Actinomycetales</taxon>
        <taxon>Actinomycetaceae</taxon>
        <taxon>Actinomyces</taxon>
    </lineage>
</organism>
<dbReference type="Proteomes" id="UP000572528">
    <property type="component" value="Unassembled WGS sequence"/>
</dbReference>
<reference evidence="3 4" key="1">
    <citation type="submission" date="2020-07" db="EMBL/GenBank/DDBJ databases">
        <title>MOT database genomes.</title>
        <authorList>
            <person name="Joseph S."/>
            <person name="Aduse-Opoku J."/>
            <person name="Hashim A."/>
            <person name="Wade W."/>
            <person name="Curtis M."/>
        </authorList>
    </citation>
    <scope>NUCLEOTIDE SEQUENCE [LARGE SCALE GENOMIC DNA]</scope>
    <source>
        <strain evidence="3 4">WMus004</strain>
    </source>
</reference>
<proteinExistence type="predicted"/>
<dbReference type="PANTHER" id="PTHR43252">
    <property type="entry name" value="TRANSCRIPTIONAL REGULATOR YQJI"/>
    <property type="match status" value="1"/>
</dbReference>
<feature type="domain" description="Transcription regulator PadR C-terminal" evidence="2">
    <location>
        <begin position="93"/>
        <end position="176"/>
    </location>
</feature>
<comment type="caution">
    <text evidence="3">The sequence shown here is derived from an EMBL/GenBank/DDBJ whole genome shotgun (WGS) entry which is preliminary data.</text>
</comment>
<feature type="domain" description="Transcription regulator PadR N-terminal" evidence="1">
    <location>
        <begin position="7"/>
        <end position="80"/>
    </location>
</feature>
<sequence>MKLRHAILGLLADEPRSGYDISRAFASSVVHFWYADQSQVYRTISRLEADGAISTRVIPQSGRPDRRVHSLTDAGRAELEAWLTSPLEPRQAKDTLLARVFFAASLGHERVLALLDEVEQTIRADQEGLEAVEQGLLAEIDDAGESLDTVLKMATLRYGLHGAREELRWIERTRQAVREDAARADPT</sequence>
<dbReference type="Pfam" id="PF03551">
    <property type="entry name" value="PadR"/>
    <property type="match status" value="1"/>
</dbReference>
<dbReference type="PANTHER" id="PTHR43252:SF6">
    <property type="entry name" value="NEGATIVE TRANSCRIPTION REGULATOR PADR"/>
    <property type="match status" value="1"/>
</dbReference>
<evidence type="ECO:0000313" key="3">
    <source>
        <dbReference type="EMBL" id="NYS68810.1"/>
    </source>
</evidence>
<dbReference type="InterPro" id="IPR036388">
    <property type="entry name" value="WH-like_DNA-bd_sf"/>
</dbReference>
<dbReference type="Gene3D" id="1.10.10.10">
    <property type="entry name" value="Winged helix-like DNA-binding domain superfamily/Winged helix DNA-binding domain"/>
    <property type="match status" value="1"/>
</dbReference>
<dbReference type="InterPro" id="IPR005149">
    <property type="entry name" value="Tscrpt_reg_PadR_N"/>
</dbReference>
<evidence type="ECO:0000313" key="4">
    <source>
        <dbReference type="Proteomes" id="UP000572528"/>
    </source>
</evidence>
<dbReference type="Pfam" id="PF10400">
    <property type="entry name" value="Vir_act_alpha_C"/>
    <property type="match status" value="1"/>
</dbReference>
<dbReference type="RefSeq" id="WP_179900134.1">
    <property type="nucleotide sequence ID" value="NZ_JACBXV010000040.1"/>
</dbReference>
<protein>
    <submittedName>
        <fullName evidence="3">PadR family transcriptional regulator</fullName>
    </submittedName>
</protein>
<dbReference type="AlphaFoldDB" id="A0A853EJT8"/>
<evidence type="ECO:0000259" key="1">
    <source>
        <dbReference type="Pfam" id="PF03551"/>
    </source>
</evidence>
<dbReference type="EMBL" id="JACBXV010000040">
    <property type="protein sequence ID" value="NYS68810.1"/>
    <property type="molecule type" value="Genomic_DNA"/>
</dbReference>
<accession>A0A853EJT8</accession>